<reference evidence="1" key="1">
    <citation type="submission" date="2021-01" db="EMBL/GenBank/DDBJ databases">
        <authorList>
            <person name="Corre E."/>
            <person name="Pelletier E."/>
            <person name="Niang G."/>
            <person name="Scheremetjew M."/>
            <person name="Finn R."/>
            <person name="Kale V."/>
            <person name="Holt S."/>
            <person name="Cochrane G."/>
            <person name="Meng A."/>
            <person name="Brown T."/>
            <person name="Cohen L."/>
        </authorList>
    </citation>
    <scope>NUCLEOTIDE SEQUENCE</scope>
    <source>
        <strain evidence="1">CCMP1510</strain>
    </source>
</reference>
<gene>
    <name evidence="1" type="ORF">ALAG00032_LOCUS1991</name>
</gene>
<dbReference type="AlphaFoldDB" id="A0A7S3NE32"/>
<dbReference type="EMBL" id="HBIJ01002890">
    <property type="protein sequence ID" value="CAE0361258.1"/>
    <property type="molecule type" value="Transcribed_RNA"/>
</dbReference>
<proteinExistence type="predicted"/>
<dbReference type="GO" id="GO:0010190">
    <property type="term" value="P:cytochrome b6f complex assembly"/>
    <property type="evidence" value="ECO:0007669"/>
    <property type="project" value="TreeGrafter"/>
</dbReference>
<protein>
    <recommendedName>
        <fullName evidence="2">GAF domain-containing protein</fullName>
    </recommendedName>
</protein>
<dbReference type="PANTHER" id="PTHR34943:SF2">
    <property type="entry name" value="PROTEIN COFACTOR ASSEMBLY OF COMPLEX C SUBUNIT B CCB4, CHLOROPLASTIC"/>
    <property type="match status" value="1"/>
</dbReference>
<accession>A0A7S3NE32</accession>
<dbReference type="InterPro" id="IPR044705">
    <property type="entry name" value="CCB4"/>
</dbReference>
<evidence type="ECO:0008006" key="2">
    <source>
        <dbReference type="Google" id="ProtNLM"/>
    </source>
</evidence>
<sequence length="229" mass="24304">MTRRQASKNEYQLTVGITSLLLIVANRLILAGELPAGAQSRADLLGVAAACALLLDGVSRRSIDTIAAPKVSLSGQRGKGLSARLDPSTRSATDWAATTLLESLPDATSVYIWTQAQGTILRLGVLGTQTTVDAEALTLLDARKMSSPTYLPHLQALPARADFPFLPKNSQAVLLIPLRPSNASDDSGVADGIIIVATDRKRAFSLRDQAWTSQFAIRLADILLASSSL</sequence>
<name>A0A7S3NE32_9STRA</name>
<dbReference type="InterPro" id="IPR021325">
    <property type="entry name" value="CCB2/CCB4"/>
</dbReference>
<evidence type="ECO:0000313" key="1">
    <source>
        <dbReference type="EMBL" id="CAE0361258.1"/>
    </source>
</evidence>
<organism evidence="1">
    <name type="scientific">Aureoumbra lagunensis</name>
    <dbReference type="NCBI Taxonomy" id="44058"/>
    <lineage>
        <taxon>Eukaryota</taxon>
        <taxon>Sar</taxon>
        <taxon>Stramenopiles</taxon>
        <taxon>Ochrophyta</taxon>
        <taxon>Pelagophyceae</taxon>
        <taxon>Pelagomonadales</taxon>
        <taxon>Aureoumbra</taxon>
    </lineage>
</organism>
<dbReference type="GO" id="GO:0009507">
    <property type="term" value="C:chloroplast"/>
    <property type="evidence" value="ECO:0007669"/>
    <property type="project" value="TreeGrafter"/>
</dbReference>
<dbReference type="PANTHER" id="PTHR34943">
    <property type="match status" value="1"/>
</dbReference>
<dbReference type="Pfam" id="PF11152">
    <property type="entry name" value="CCB2_CCB4"/>
    <property type="match status" value="1"/>
</dbReference>